<evidence type="ECO:0008006" key="5">
    <source>
        <dbReference type="Google" id="ProtNLM"/>
    </source>
</evidence>
<dbReference type="Gene3D" id="3.40.50.1820">
    <property type="entry name" value="alpha/beta hydrolase"/>
    <property type="match status" value="1"/>
</dbReference>
<dbReference type="OrthoDB" id="2373480at2759"/>
<reference evidence="3" key="1">
    <citation type="journal article" date="2019" name="G3 (Bethesda)">
        <title>Genome Assemblies of Two Rare Opportunistic Yeast Pathogens: Diutina rugosa (syn. Candida rugosa) and Trichomonascus ciferrii (syn. Candida ciferrii).</title>
        <authorList>
            <person name="Mixao V."/>
            <person name="Saus E."/>
            <person name="Hansen A.P."/>
            <person name="Lass-Florl C."/>
            <person name="Gabaldon T."/>
        </authorList>
    </citation>
    <scope>NUCLEOTIDE SEQUENCE</scope>
    <source>
        <strain evidence="3">CBS 4856</strain>
    </source>
</reference>
<name>A0A642V563_9ASCO</name>
<dbReference type="VEuPathDB" id="FungiDB:TRICI_002948"/>
<dbReference type="PANTHER" id="PTHR34853">
    <property type="match status" value="1"/>
</dbReference>
<comment type="caution">
    <text evidence="3">The sequence shown here is derived from an EMBL/GenBank/DDBJ whole genome shotgun (WGS) entry which is preliminary data.</text>
</comment>
<evidence type="ECO:0000313" key="4">
    <source>
        <dbReference type="Proteomes" id="UP000761534"/>
    </source>
</evidence>
<dbReference type="AlphaFoldDB" id="A0A642V563"/>
<feature type="signal peptide" evidence="2">
    <location>
        <begin position="1"/>
        <end position="20"/>
    </location>
</feature>
<dbReference type="InterPro" id="IPR029058">
    <property type="entry name" value="AB_hydrolase_fold"/>
</dbReference>
<dbReference type="EMBL" id="SWFS01000205">
    <property type="protein sequence ID" value="KAA8914191.1"/>
    <property type="molecule type" value="Genomic_DNA"/>
</dbReference>
<evidence type="ECO:0000256" key="2">
    <source>
        <dbReference type="SAM" id="SignalP"/>
    </source>
</evidence>
<evidence type="ECO:0000256" key="1">
    <source>
        <dbReference type="ARBA" id="ARBA00022801"/>
    </source>
</evidence>
<proteinExistence type="predicted"/>
<organism evidence="3 4">
    <name type="scientific">Trichomonascus ciferrii</name>
    <dbReference type="NCBI Taxonomy" id="44093"/>
    <lineage>
        <taxon>Eukaryota</taxon>
        <taxon>Fungi</taxon>
        <taxon>Dikarya</taxon>
        <taxon>Ascomycota</taxon>
        <taxon>Saccharomycotina</taxon>
        <taxon>Dipodascomycetes</taxon>
        <taxon>Dipodascales</taxon>
        <taxon>Trichomonascaceae</taxon>
        <taxon>Trichomonascus</taxon>
        <taxon>Trichomonascus ciferrii complex</taxon>
    </lineage>
</organism>
<feature type="chain" id="PRO_5024837929" description="Triacylglycerol lipase" evidence="2">
    <location>
        <begin position="21"/>
        <end position="460"/>
    </location>
</feature>
<dbReference type="GO" id="GO:0016042">
    <property type="term" value="P:lipid catabolic process"/>
    <property type="evidence" value="ECO:0007669"/>
    <property type="project" value="InterPro"/>
</dbReference>
<dbReference type="GO" id="GO:0004806">
    <property type="term" value="F:triacylglycerol lipase activity"/>
    <property type="evidence" value="ECO:0007669"/>
    <property type="project" value="InterPro"/>
</dbReference>
<keyword evidence="1" id="KW-0378">Hydrolase</keyword>
<dbReference type="Gene3D" id="1.10.260.130">
    <property type="match status" value="1"/>
</dbReference>
<keyword evidence="4" id="KW-1185">Reference proteome</keyword>
<evidence type="ECO:0000313" key="3">
    <source>
        <dbReference type="EMBL" id="KAA8914191.1"/>
    </source>
</evidence>
<sequence length="460" mass="51504">MNQTYYCFALLMAFVVAAQATVDKELDEHYLDEHASSEFYKPPANLSSYSPGDIVRSKKLNDTGSYDYRLAYVESKYRIFYRTTDSHGNPVGAVTTVLIPHHPRNDRLISYQFGIYTASPKCPPSTCSFSSVLPSSLVNVLLQRWVTVVPDHFSVNNAFGANILGGQAILDSIRAASSFDGFNFTKDMKVALWGFDAASAPTAFAAELQPEYAPDVPLAGMVIGDLMANTTGNILKANKNESSYLIPSLITGISKEYDVINKTIIENLNPSQSRNFLSSERACYTTLTTRFKQDDVLEMWNGGADVFKYQNVSDIMKNLTCGHRKLPIPAMIYHSIAYDLNVVTQVDDAVSSYCEFDSTIEYIKVTDTYRDVSSSFTTLSWFHDRVKTHMDKWNETPLNWTADRLNGKSLKQACRTRTTAQLPQTTYGLNFRTTSHDDAPSTKPLSNSLLMLFSFISYFV</sequence>
<accession>A0A642V563</accession>
<dbReference type="PANTHER" id="PTHR34853:SF5">
    <property type="entry name" value="LIP-DOMAIN-CONTAINING PROTEIN-RELATED"/>
    <property type="match status" value="1"/>
</dbReference>
<dbReference type="Proteomes" id="UP000761534">
    <property type="component" value="Unassembled WGS sequence"/>
</dbReference>
<gene>
    <name evidence="3" type="ORF">TRICI_002948</name>
</gene>
<dbReference type="InterPro" id="IPR005152">
    <property type="entry name" value="Lipase_secreted"/>
</dbReference>
<keyword evidence="2" id="KW-0732">Signal</keyword>
<protein>
    <recommendedName>
        <fullName evidence="5">Triacylglycerol lipase</fullName>
    </recommendedName>
</protein>
<dbReference type="Pfam" id="PF03583">
    <property type="entry name" value="LIP"/>
    <property type="match status" value="1"/>
</dbReference>